<dbReference type="PANTHER" id="PTHR47163:SF2">
    <property type="entry name" value="SI:DKEY-17M8.2"/>
    <property type="match status" value="1"/>
</dbReference>
<dbReference type="InterPro" id="IPR053164">
    <property type="entry name" value="IS1016-like_transposase"/>
</dbReference>
<dbReference type="OrthoDB" id="5945939at2759"/>
<evidence type="ECO:0000313" key="3">
    <source>
        <dbReference type="Proteomes" id="UP000276133"/>
    </source>
</evidence>
<proteinExistence type="predicted"/>
<dbReference type="Pfam" id="PF12762">
    <property type="entry name" value="DDE_Tnp_IS1595"/>
    <property type="match status" value="1"/>
</dbReference>
<name>A0A3M7PTH4_BRAPC</name>
<dbReference type="Proteomes" id="UP000276133">
    <property type="component" value="Unassembled WGS sequence"/>
</dbReference>
<dbReference type="SMART" id="SM01126">
    <property type="entry name" value="DDE_Tnp_IS1595"/>
    <property type="match status" value="1"/>
</dbReference>
<comment type="caution">
    <text evidence="2">The sequence shown here is derived from an EMBL/GenBank/DDBJ whole genome shotgun (WGS) entry which is preliminary data.</text>
</comment>
<gene>
    <name evidence="2" type="ORF">BpHYR1_027057</name>
</gene>
<feature type="domain" description="ISXO2-like transposase" evidence="1">
    <location>
        <begin position="128"/>
        <end position="274"/>
    </location>
</feature>
<protein>
    <submittedName>
        <fullName evidence="2">ISXO2-like domain-containing</fullName>
    </submittedName>
</protein>
<evidence type="ECO:0000313" key="2">
    <source>
        <dbReference type="EMBL" id="RNA02274.1"/>
    </source>
</evidence>
<sequence>MDNENYWITRLQSLRILNNYNQCICGLKMVMIERKRNKHGKEHKTFRCTNSKCQKYQIIAKNSFFSLIKTSLFVIIEIFNLWAAQISISKAVDLLNINNLTVSVNIISNVFKRLRNLCSSSLNPADIKLGGYSKYVKIDESLVAKTKYHKGSRLKRKPFWMFGMVERVEKGKCFVQIVPNRKAEVLLKIIYDHVSEGTTITSDSWSSYNKITEMKNFKHFSVNHKYNFVDPFSGAHTNKIEGLWKQAKDKLKKMNGCSRISLKSYIDDFLWRQLNTANRVDCYDKILEVLAIFYSANEYCVDKLKSWIEHKDDIIVNASDIDVKNVIDEVVDLYKTVLNHNDFKLIASNKDKEELLLEKFNSLVNYFSMNENRFELTGLNSSIRKFFHEKCGSIGLYHWTKGSTLFFSNSKLGNSLVWIIRLIQNNIKTTSIN</sequence>
<dbReference type="PANTHER" id="PTHR47163">
    <property type="entry name" value="DDE_TNP_IS1595 DOMAIN-CONTAINING PROTEIN"/>
    <property type="match status" value="1"/>
</dbReference>
<keyword evidence="3" id="KW-1185">Reference proteome</keyword>
<dbReference type="EMBL" id="REGN01008948">
    <property type="protein sequence ID" value="RNA02274.1"/>
    <property type="molecule type" value="Genomic_DNA"/>
</dbReference>
<dbReference type="AlphaFoldDB" id="A0A3M7PTH4"/>
<accession>A0A3M7PTH4</accession>
<dbReference type="InterPro" id="IPR024445">
    <property type="entry name" value="Tnp_ISXO2-like"/>
</dbReference>
<reference evidence="2 3" key="1">
    <citation type="journal article" date="2018" name="Sci. Rep.">
        <title>Genomic signatures of local adaptation to the degree of environmental predictability in rotifers.</title>
        <authorList>
            <person name="Franch-Gras L."/>
            <person name="Hahn C."/>
            <person name="Garcia-Roger E.M."/>
            <person name="Carmona M.J."/>
            <person name="Serra M."/>
            <person name="Gomez A."/>
        </authorList>
    </citation>
    <scope>NUCLEOTIDE SEQUENCE [LARGE SCALE GENOMIC DNA]</scope>
    <source>
        <strain evidence="2">HYR1</strain>
    </source>
</reference>
<organism evidence="2 3">
    <name type="scientific">Brachionus plicatilis</name>
    <name type="common">Marine rotifer</name>
    <name type="synonym">Brachionus muelleri</name>
    <dbReference type="NCBI Taxonomy" id="10195"/>
    <lineage>
        <taxon>Eukaryota</taxon>
        <taxon>Metazoa</taxon>
        <taxon>Spiralia</taxon>
        <taxon>Gnathifera</taxon>
        <taxon>Rotifera</taxon>
        <taxon>Eurotatoria</taxon>
        <taxon>Monogononta</taxon>
        <taxon>Pseudotrocha</taxon>
        <taxon>Ploima</taxon>
        <taxon>Brachionidae</taxon>
        <taxon>Brachionus</taxon>
    </lineage>
</organism>
<dbReference type="NCBIfam" id="NF033547">
    <property type="entry name" value="transpos_IS1595"/>
    <property type="match status" value="1"/>
</dbReference>
<evidence type="ECO:0000259" key="1">
    <source>
        <dbReference type="SMART" id="SM01126"/>
    </source>
</evidence>